<reference evidence="6" key="3">
    <citation type="submission" date="2023-05" db="EMBL/GenBank/DDBJ databases">
        <authorList>
            <person name="Smith C.H."/>
        </authorList>
    </citation>
    <scope>NUCLEOTIDE SEQUENCE</scope>
    <source>
        <strain evidence="6">CHS0354</strain>
        <tissue evidence="6">Mantle</tissue>
    </source>
</reference>
<keyword evidence="3" id="KW-0238">DNA-binding</keyword>
<dbReference type="SUPFAM" id="SSF46785">
    <property type="entry name" value="Winged helix' DNA-binding domain"/>
    <property type="match status" value="1"/>
</dbReference>
<name>A0AAE0W923_9BIVA</name>
<dbReference type="InterPro" id="IPR001509">
    <property type="entry name" value="Epimerase_deHydtase"/>
</dbReference>
<evidence type="ECO:0000313" key="7">
    <source>
        <dbReference type="Proteomes" id="UP001195483"/>
    </source>
</evidence>
<keyword evidence="7" id="KW-1185">Reference proteome</keyword>
<dbReference type="InterPro" id="IPR036390">
    <property type="entry name" value="WH_DNA-bd_sf"/>
</dbReference>
<dbReference type="GO" id="GO:0003700">
    <property type="term" value="F:DNA-binding transcription factor activity"/>
    <property type="evidence" value="ECO:0007669"/>
    <property type="project" value="InterPro"/>
</dbReference>
<evidence type="ECO:0000259" key="5">
    <source>
        <dbReference type="Pfam" id="PF01370"/>
    </source>
</evidence>
<reference evidence="6" key="2">
    <citation type="journal article" date="2021" name="Genome Biol. Evol.">
        <title>Developing a high-quality reference genome for a parasitic bivalve with doubly uniparental inheritance (Bivalvia: Unionida).</title>
        <authorList>
            <person name="Smith C.H."/>
        </authorList>
    </citation>
    <scope>NUCLEOTIDE SEQUENCE</scope>
    <source>
        <strain evidence="6">CHS0354</strain>
        <tissue evidence="6">Mantle</tissue>
    </source>
</reference>
<gene>
    <name evidence="6" type="ORF">CHS0354_000570</name>
</gene>
<sequence>MRIAVTGATGYVGASLIAYLVQHFQRYEIIALVRETSNVRTLEKYSGIKIMKIDFFDPLFLDTALENLDVLVHTAALVSYFKSDYTNMVKANILLTRELVNASLRMNVKKFIHISSVAAIGINECFENGSDESISNEQSVFEKWQKKIGYMNTKYQAELEVIRATEENLDTVILNPGIIIGSYVDHVYGRGKIMMEKILSKKISIVPKGGAAFVGIEDVLCSIVKAITMGKKGRVRLLEVLDQAKNPMTVEEIFKEIRSNSLNLVTVYRSLNDFVNAKLVSCLDFHDGHKYEIRQMELQHHHYIVCRKCNQMFEVSDQCNLKEIEERIKEKTGFKHIEHHVAFYGVCNQCEN</sequence>
<comment type="caution">
    <text evidence="6">The sequence shown here is derived from an EMBL/GenBank/DDBJ whole genome shotgun (WGS) entry which is preliminary data.</text>
</comment>
<dbReference type="AlphaFoldDB" id="A0AAE0W923"/>
<feature type="domain" description="NAD-dependent epimerase/dehydratase" evidence="5">
    <location>
        <begin position="3"/>
        <end position="233"/>
    </location>
</feature>
<dbReference type="GO" id="GO:0004029">
    <property type="term" value="F:aldehyde dehydrogenase (NAD+) activity"/>
    <property type="evidence" value="ECO:0007669"/>
    <property type="project" value="TreeGrafter"/>
</dbReference>
<dbReference type="InterPro" id="IPR043135">
    <property type="entry name" value="Fur_C"/>
</dbReference>
<dbReference type="GO" id="GO:0003677">
    <property type="term" value="F:DNA binding"/>
    <property type="evidence" value="ECO:0007669"/>
    <property type="project" value="UniProtKB-KW"/>
</dbReference>
<accession>A0AAE0W923</accession>
<dbReference type="GO" id="GO:0005737">
    <property type="term" value="C:cytoplasm"/>
    <property type="evidence" value="ECO:0007669"/>
    <property type="project" value="TreeGrafter"/>
</dbReference>
<evidence type="ECO:0000256" key="4">
    <source>
        <dbReference type="ARBA" id="ARBA00023163"/>
    </source>
</evidence>
<keyword evidence="4" id="KW-0804">Transcription</keyword>
<protein>
    <recommendedName>
        <fullName evidence="5">NAD-dependent epimerase/dehydratase domain-containing protein</fullName>
    </recommendedName>
</protein>
<evidence type="ECO:0000256" key="3">
    <source>
        <dbReference type="ARBA" id="ARBA00023125"/>
    </source>
</evidence>
<dbReference type="SUPFAM" id="SSF51735">
    <property type="entry name" value="NAD(P)-binding Rossmann-fold domains"/>
    <property type="match status" value="1"/>
</dbReference>
<dbReference type="PANTHER" id="PTHR48079">
    <property type="entry name" value="PROTEIN YEEZ"/>
    <property type="match status" value="1"/>
</dbReference>
<keyword evidence="2" id="KW-0805">Transcription regulation</keyword>
<dbReference type="CDD" id="cd07153">
    <property type="entry name" value="Fur_like"/>
    <property type="match status" value="1"/>
</dbReference>
<dbReference type="Gene3D" id="3.30.1490.190">
    <property type="match status" value="1"/>
</dbReference>
<dbReference type="EMBL" id="JAEAOA010000085">
    <property type="protein sequence ID" value="KAK3604907.1"/>
    <property type="molecule type" value="Genomic_DNA"/>
</dbReference>
<keyword evidence="1" id="KW-0678">Repressor</keyword>
<dbReference type="Proteomes" id="UP001195483">
    <property type="component" value="Unassembled WGS sequence"/>
</dbReference>
<organism evidence="6 7">
    <name type="scientific">Potamilus streckersoni</name>
    <dbReference type="NCBI Taxonomy" id="2493646"/>
    <lineage>
        <taxon>Eukaryota</taxon>
        <taxon>Metazoa</taxon>
        <taxon>Spiralia</taxon>
        <taxon>Lophotrochozoa</taxon>
        <taxon>Mollusca</taxon>
        <taxon>Bivalvia</taxon>
        <taxon>Autobranchia</taxon>
        <taxon>Heteroconchia</taxon>
        <taxon>Palaeoheterodonta</taxon>
        <taxon>Unionida</taxon>
        <taxon>Unionoidea</taxon>
        <taxon>Unionidae</taxon>
        <taxon>Ambleminae</taxon>
        <taxon>Lampsilini</taxon>
        <taxon>Potamilus</taxon>
    </lineage>
</organism>
<dbReference type="Gene3D" id="3.40.50.720">
    <property type="entry name" value="NAD(P)-binding Rossmann-like Domain"/>
    <property type="match status" value="1"/>
</dbReference>
<dbReference type="InterPro" id="IPR036291">
    <property type="entry name" value="NAD(P)-bd_dom_sf"/>
</dbReference>
<dbReference type="InterPro" id="IPR051783">
    <property type="entry name" value="NAD(P)-dependent_oxidoreduct"/>
</dbReference>
<dbReference type="InterPro" id="IPR002481">
    <property type="entry name" value="FUR"/>
</dbReference>
<dbReference type="PANTHER" id="PTHR48079:SF6">
    <property type="entry name" value="NAD(P)-BINDING DOMAIN-CONTAINING PROTEIN-RELATED"/>
    <property type="match status" value="1"/>
</dbReference>
<proteinExistence type="predicted"/>
<evidence type="ECO:0000313" key="6">
    <source>
        <dbReference type="EMBL" id="KAK3604907.1"/>
    </source>
</evidence>
<reference evidence="6" key="1">
    <citation type="journal article" date="2021" name="Genome Biol. Evol.">
        <title>A High-Quality Reference Genome for a Parasitic Bivalve with Doubly Uniparental Inheritance (Bivalvia: Unionida).</title>
        <authorList>
            <person name="Smith C.H."/>
        </authorList>
    </citation>
    <scope>NUCLEOTIDE SEQUENCE</scope>
    <source>
        <strain evidence="6">CHS0354</strain>
    </source>
</reference>
<evidence type="ECO:0000256" key="1">
    <source>
        <dbReference type="ARBA" id="ARBA00022491"/>
    </source>
</evidence>
<evidence type="ECO:0000256" key="2">
    <source>
        <dbReference type="ARBA" id="ARBA00023015"/>
    </source>
</evidence>
<dbReference type="Pfam" id="PF01370">
    <property type="entry name" value="Epimerase"/>
    <property type="match status" value="1"/>
</dbReference>